<dbReference type="Pfam" id="PF01553">
    <property type="entry name" value="Acyltransferase"/>
    <property type="match status" value="1"/>
</dbReference>
<dbReference type="Proteomes" id="UP000198406">
    <property type="component" value="Unassembled WGS sequence"/>
</dbReference>
<gene>
    <name evidence="3" type="ORF">FisN_15Lh305</name>
</gene>
<reference evidence="3 4" key="1">
    <citation type="journal article" date="2015" name="Plant Cell">
        <title>Oil accumulation by the oleaginous diatom Fistulifera solaris as revealed by the genome and transcriptome.</title>
        <authorList>
            <person name="Tanaka T."/>
            <person name="Maeda Y."/>
            <person name="Veluchamy A."/>
            <person name="Tanaka M."/>
            <person name="Abida H."/>
            <person name="Marechal E."/>
            <person name="Bowler C."/>
            <person name="Muto M."/>
            <person name="Sunaga Y."/>
            <person name="Tanaka M."/>
            <person name="Yoshino T."/>
            <person name="Taniguchi T."/>
            <person name="Fukuda Y."/>
            <person name="Nemoto M."/>
            <person name="Matsumoto M."/>
            <person name="Wong P.S."/>
            <person name="Aburatani S."/>
            <person name="Fujibuchi W."/>
        </authorList>
    </citation>
    <scope>NUCLEOTIDE SEQUENCE [LARGE SCALE GENOMIC DNA]</scope>
    <source>
        <strain evidence="3 4">JPCC DA0580</strain>
    </source>
</reference>
<keyword evidence="1" id="KW-0732">Signal</keyword>
<evidence type="ECO:0000259" key="2">
    <source>
        <dbReference type="Pfam" id="PF01553"/>
    </source>
</evidence>
<dbReference type="GO" id="GO:0004366">
    <property type="term" value="F:glycerol-3-phosphate O-acyltransferase activity"/>
    <property type="evidence" value="ECO:0007669"/>
    <property type="project" value="UniProtKB-EC"/>
</dbReference>
<evidence type="ECO:0000313" key="4">
    <source>
        <dbReference type="Proteomes" id="UP000198406"/>
    </source>
</evidence>
<dbReference type="FunCoup" id="A0A1Z5KG91">
    <property type="interactions" value="37"/>
</dbReference>
<dbReference type="AlphaFoldDB" id="A0A1Z5KG91"/>
<dbReference type="SUPFAM" id="SSF69593">
    <property type="entry name" value="Glycerol-3-phosphate (1)-acyltransferase"/>
    <property type="match status" value="1"/>
</dbReference>
<keyword evidence="3" id="KW-0012">Acyltransferase</keyword>
<proteinExistence type="predicted"/>
<dbReference type="InterPro" id="IPR002123">
    <property type="entry name" value="Plipid/glycerol_acylTrfase"/>
</dbReference>
<dbReference type="PANTHER" id="PTHR35695">
    <property type="entry name" value="GLYCEROL-3-PHOSPHATE ACYLTRANSFERASE, CHLOROPLASTIC"/>
    <property type="match status" value="1"/>
</dbReference>
<dbReference type="InterPro" id="IPR016222">
    <property type="entry name" value="G3P_O-acylTrfase_chlp"/>
</dbReference>
<organism evidence="3 4">
    <name type="scientific">Fistulifera solaris</name>
    <name type="common">Oleaginous diatom</name>
    <dbReference type="NCBI Taxonomy" id="1519565"/>
    <lineage>
        <taxon>Eukaryota</taxon>
        <taxon>Sar</taxon>
        <taxon>Stramenopiles</taxon>
        <taxon>Ochrophyta</taxon>
        <taxon>Bacillariophyta</taxon>
        <taxon>Bacillariophyceae</taxon>
        <taxon>Bacillariophycidae</taxon>
        <taxon>Naviculales</taxon>
        <taxon>Naviculaceae</taxon>
        <taxon>Fistulifera</taxon>
    </lineage>
</organism>
<comment type="caution">
    <text evidence="3">The sequence shown here is derived from an EMBL/GenBank/DDBJ whole genome shotgun (WGS) entry which is preliminary data.</text>
</comment>
<keyword evidence="4" id="KW-1185">Reference proteome</keyword>
<feature type="chain" id="PRO_5013165262" evidence="1">
    <location>
        <begin position="23"/>
        <end position="419"/>
    </location>
</feature>
<dbReference type="PANTHER" id="PTHR35695:SF1">
    <property type="entry name" value="GLYCEROL-3-PHOSPHATE ACYLTRANSFERASE, CHLOROPLASTIC"/>
    <property type="match status" value="1"/>
</dbReference>
<dbReference type="OrthoDB" id="524544at2759"/>
<sequence length="419" mass="46517">MIAFRYFFVVLVMTLLFPSALAWVPSSSRMATSYRHMASVEEDISTTATTAEEALLPEFAQALEMAQTKLMQSISPEMKAKLSSSSSSSQMLPLLQHFLQEYMTASQKAFLDGQTEVCHPQQVVQRILTAIQYGFQFGMGPNKYQFDVSHTALRGQDPELENGNTVDYYAFGCDFFRPVMNLKKSQVLGKDNLQQAMEQLERGENVVLLANHQSEADPQVVSVCLELAGYAKQAADMVYVAGHKVTTDALAIPFSMGRNLICIHSKKHINADAETKPLKQKQNLKAMSAMLKSFKEGGTLLWVAPSGGRDRRDTSTGEVPCAPFDSKTIDMFRLMGNKSGVPTHYYTLAMVSYDLCPPPDYVEAGTGEQRNVRYVPVGIHMGQELESVGGLESRKDFCAHAYDQCVADYETLLQAMQED</sequence>
<dbReference type="InParanoid" id="A0A1Z5KG91"/>
<dbReference type="Gene3D" id="3.40.1130.10">
    <property type="entry name" value="Glycerol-3-phosphate (1)-acyltransferase"/>
    <property type="match status" value="1"/>
</dbReference>
<dbReference type="EMBL" id="BDSP01000220">
    <property type="protein sequence ID" value="GAX25145.1"/>
    <property type="molecule type" value="Genomic_DNA"/>
</dbReference>
<protein>
    <submittedName>
        <fullName evidence="3">Glycerol-3-phosphate O-acyltransferase</fullName>
        <ecNumber evidence="3">2.3.1.15</ecNumber>
    </submittedName>
</protein>
<keyword evidence="3" id="KW-0808">Transferase</keyword>
<feature type="signal peptide" evidence="1">
    <location>
        <begin position="1"/>
        <end position="22"/>
    </location>
</feature>
<dbReference type="GO" id="GO:0006655">
    <property type="term" value="P:phosphatidylglycerol biosynthetic process"/>
    <property type="evidence" value="ECO:0007669"/>
    <property type="project" value="TreeGrafter"/>
</dbReference>
<accession>A0A1Z5KG91</accession>
<dbReference type="EC" id="2.3.1.15" evidence="3"/>
<name>A0A1Z5KG91_FISSO</name>
<evidence type="ECO:0000313" key="3">
    <source>
        <dbReference type="EMBL" id="GAX25145.1"/>
    </source>
</evidence>
<feature type="domain" description="Phospholipid/glycerol acyltransferase" evidence="2">
    <location>
        <begin position="197"/>
        <end position="331"/>
    </location>
</feature>
<evidence type="ECO:0000256" key="1">
    <source>
        <dbReference type="SAM" id="SignalP"/>
    </source>
</evidence>